<evidence type="ECO:0000313" key="2">
    <source>
        <dbReference type="Proteomes" id="UP001251528"/>
    </source>
</evidence>
<protein>
    <submittedName>
        <fullName evidence="1">Uncharacterized protein</fullName>
    </submittedName>
</protein>
<name>A0AAJ0CZ07_9HYPO</name>
<dbReference type="EMBL" id="JASWJB010000021">
    <property type="protein sequence ID" value="KAK2612080.1"/>
    <property type="molecule type" value="Genomic_DNA"/>
</dbReference>
<comment type="caution">
    <text evidence="1">The sequence shown here is derived from an EMBL/GenBank/DDBJ whole genome shotgun (WGS) entry which is preliminary data.</text>
</comment>
<accession>A0AAJ0CZ07</accession>
<sequence>MPRANSGQKRQKRDFDLLFAKAVEDGLTLDKSDVTPHFVYRIISLKSQEQYKKSLKLWYSYVKQFPRATPQDMQTLKHFAEFVAHTMKGRVKVNNPKQRAIVHSVRN</sequence>
<dbReference type="Proteomes" id="UP001251528">
    <property type="component" value="Unassembled WGS sequence"/>
</dbReference>
<reference evidence="1" key="1">
    <citation type="submission" date="2023-06" db="EMBL/GenBank/DDBJ databases">
        <title>Conoideocrella luteorostrata (Hypocreales: Clavicipitaceae), a potential biocontrol fungus for elongate hemlock scale in United States Christmas tree production areas.</title>
        <authorList>
            <person name="Barrett H."/>
            <person name="Lovett B."/>
            <person name="Macias A.M."/>
            <person name="Stajich J.E."/>
            <person name="Kasson M.T."/>
        </authorList>
    </citation>
    <scope>NUCLEOTIDE SEQUENCE</scope>
    <source>
        <strain evidence="1">ARSEF 14590</strain>
    </source>
</reference>
<gene>
    <name evidence="1" type="ORF">QQS21_001929</name>
</gene>
<proteinExistence type="predicted"/>
<organism evidence="1 2">
    <name type="scientific">Conoideocrella luteorostrata</name>
    <dbReference type="NCBI Taxonomy" id="1105319"/>
    <lineage>
        <taxon>Eukaryota</taxon>
        <taxon>Fungi</taxon>
        <taxon>Dikarya</taxon>
        <taxon>Ascomycota</taxon>
        <taxon>Pezizomycotina</taxon>
        <taxon>Sordariomycetes</taxon>
        <taxon>Hypocreomycetidae</taxon>
        <taxon>Hypocreales</taxon>
        <taxon>Clavicipitaceae</taxon>
        <taxon>Conoideocrella</taxon>
    </lineage>
</organism>
<keyword evidence="2" id="KW-1185">Reference proteome</keyword>
<dbReference type="AlphaFoldDB" id="A0AAJ0CZ07"/>
<evidence type="ECO:0000313" key="1">
    <source>
        <dbReference type="EMBL" id="KAK2612080.1"/>
    </source>
</evidence>